<dbReference type="EMBL" id="MU128992">
    <property type="protein sequence ID" value="KAF9512033.1"/>
    <property type="molecule type" value="Genomic_DNA"/>
</dbReference>
<accession>A0A9P6DUV5</accession>
<evidence type="ECO:0000313" key="4">
    <source>
        <dbReference type="Proteomes" id="UP000886523"/>
    </source>
</evidence>
<organism evidence="3 4">
    <name type="scientific">Hydnum rufescens UP504</name>
    <dbReference type="NCBI Taxonomy" id="1448309"/>
    <lineage>
        <taxon>Eukaryota</taxon>
        <taxon>Fungi</taxon>
        <taxon>Dikarya</taxon>
        <taxon>Basidiomycota</taxon>
        <taxon>Agaricomycotina</taxon>
        <taxon>Agaricomycetes</taxon>
        <taxon>Cantharellales</taxon>
        <taxon>Hydnaceae</taxon>
        <taxon>Hydnum</taxon>
    </lineage>
</organism>
<dbReference type="OrthoDB" id="5967843at2759"/>
<dbReference type="PANTHER" id="PTHR10039:SF14">
    <property type="entry name" value="NACHT DOMAIN-CONTAINING PROTEIN"/>
    <property type="match status" value="1"/>
</dbReference>
<name>A0A9P6DUV5_9AGAM</name>
<sequence>MSISMTDFSFDVSSSRSVCGHDSVRENAPSSCLEGTRVAVLEEILTWLESANGEKPPVYWLNGLAGIGKSTIAKTVAEQAQEKGLLGATFFFSRSDKPLRDPGLVLPTLAFQLAQSDSMLMEVIVDALKQDPGVGQRGLLSQLQGLILTPLLTIDRHRRPILLILDALDECEEKGAAEILHLMFAHLARIPFLRVLITSRPQPHISSIFNKVPNLAKTVLHDIEASVVEQDIRLYIST</sequence>
<dbReference type="InterPro" id="IPR007111">
    <property type="entry name" value="NACHT_NTPase"/>
</dbReference>
<keyword evidence="4" id="KW-1185">Reference proteome</keyword>
<dbReference type="Gene3D" id="3.40.50.300">
    <property type="entry name" value="P-loop containing nucleotide triphosphate hydrolases"/>
    <property type="match status" value="1"/>
</dbReference>
<feature type="domain" description="NACHT" evidence="2">
    <location>
        <begin position="57"/>
        <end position="201"/>
    </location>
</feature>
<evidence type="ECO:0000313" key="3">
    <source>
        <dbReference type="EMBL" id="KAF9512033.1"/>
    </source>
</evidence>
<protein>
    <recommendedName>
        <fullName evidence="2">NACHT domain-containing protein</fullName>
    </recommendedName>
</protein>
<comment type="caution">
    <text evidence="3">The sequence shown here is derived from an EMBL/GenBank/DDBJ whole genome shotgun (WGS) entry which is preliminary data.</text>
</comment>
<evidence type="ECO:0000259" key="2">
    <source>
        <dbReference type="PROSITE" id="PS50837"/>
    </source>
</evidence>
<dbReference type="InterPro" id="IPR056884">
    <property type="entry name" value="NPHP3-like_N"/>
</dbReference>
<keyword evidence="1" id="KW-0677">Repeat</keyword>
<evidence type="ECO:0000256" key="1">
    <source>
        <dbReference type="ARBA" id="ARBA00022737"/>
    </source>
</evidence>
<proteinExistence type="predicted"/>
<dbReference type="Proteomes" id="UP000886523">
    <property type="component" value="Unassembled WGS sequence"/>
</dbReference>
<dbReference type="PROSITE" id="PS50837">
    <property type="entry name" value="NACHT"/>
    <property type="match status" value="1"/>
</dbReference>
<dbReference type="InterPro" id="IPR027417">
    <property type="entry name" value="P-loop_NTPase"/>
</dbReference>
<dbReference type="Pfam" id="PF24883">
    <property type="entry name" value="NPHP3_N"/>
    <property type="match status" value="1"/>
</dbReference>
<dbReference type="PANTHER" id="PTHR10039">
    <property type="entry name" value="AMELOGENIN"/>
    <property type="match status" value="1"/>
</dbReference>
<dbReference type="SUPFAM" id="SSF52540">
    <property type="entry name" value="P-loop containing nucleoside triphosphate hydrolases"/>
    <property type="match status" value="1"/>
</dbReference>
<reference evidence="3" key="1">
    <citation type="journal article" date="2020" name="Nat. Commun.">
        <title>Large-scale genome sequencing of mycorrhizal fungi provides insights into the early evolution of symbiotic traits.</title>
        <authorList>
            <person name="Miyauchi S."/>
            <person name="Kiss E."/>
            <person name="Kuo A."/>
            <person name="Drula E."/>
            <person name="Kohler A."/>
            <person name="Sanchez-Garcia M."/>
            <person name="Morin E."/>
            <person name="Andreopoulos B."/>
            <person name="Barry K.W."/>
            <person name="Bonito G."/>
            <person name="Buee M."/>
            <person name="Carver A."/>
            <person name="Chen C."/>
            <person name="Cichocki N."/>
            <person name="Clum A."/>
            <person name="Culley D."/>
            <person name="Crous P.W."/>
            <person name="Fauchery L."/>
            <person name="Girlanda M."/>
            <person name="Hayes R.D."/>
            <person name="Keri Z."/>
            <person name="LaButti K."/>
            <person name="Lipzen A."/>
            <person name="Lombard V."/>
            <person name="Magnuson J."/>
            <person name="Maillard F."/>
            <person name="Murat C."/>
            <person name="Nolan M."/>
            <person name="Ohm R.A."/>
            <person name="Pangilinan J."/>
            <person name="Pereira M.F."/>
            <person name="Perotto S."/>
            <person name="Peter M."/>
            <person name="Pfister S."/>
            <person name="Riley R."/>
            <person name="Sitrit Y."/>
            <person name="Stielow J.B."/>
            <person name="Szollosi G."/>
            <person name="Zifcakova L."/>
            <person name="Stursova M."/>
            <person name="Spatafora J.W."/>
            <person name="Tedersoo L."/>
            <person name="Vaario L.M."/>
            <person name="Yamada A."/>
            <person name="Yan M."/>
            <person name="Wang P."/>
            <person name="Xu J."/>
            <person name="Bruns T."/>
            <person name="Baldrian P."/>
            <person name="Vilgalys R."/>
            <person name="Dunand C."/>
            <person name="Henrissat B."/>
            <person name="Grigoriev I.V."/>
            <person name="Hibbett D."/>
            <person name="Nagy L.G."/>
            <person name="Martin F.M."/>
        </authorList>
    </citation>
    <scope>NUCLEOTIDE SEQUENCE</scope>
    <source>
        <strain evidence="3">UP504</strain>
    </source>
</reference>
<gene>
    <name evidence="3" type="ORF">BS47DRAFT_1115291</name>
</gene>
<dbReference type="AlphaFoldDB" id="A0A9P6DUV5"/>